<dbReference type="RefSeq" id="WP_204685885.1">
    <property type="nucleotide sequence ID" value="NZ_JACJLU010000006.1"/>
</dbReference>
<reference evidence="1 2" key="1">
    <citation type="journal article" date="2021" name="Sci. Rep.">
        <title>The distribution of antibiotic resistance genes in chicken gut microbiota commensals.</title>
        <authorList>
            <person name="Juricova H."/>
            <person name="Matiasovicova J."/>
            <person name="Kubasova T."/>
            <person name="Cejkova D."/>
            <person name="Rychlik I."/>
        </authorList>
    </citation>
    <scope>NUCLEOTIDE SEQUENCE [LARGE SCALE GENOMIC DNA]</scope>
    <source>
        <strain evidence="1 2">An423</strain>
    </source>
</reference>
<accession>A0ABS2FPG8</accession>
<keyword evidence="2" id="KW-1185">Reference proteome</keyword>
<sequence>MKSKFEQLQEWNKDGHLDFLYYVELTDYSEKAMKRRPVIMFQTNDRQAVFDYFEQIQKEYKGKPVVIGVYELDYIVDDLISYKTIQQFDTRKSNFSKV</sequence>
<name>A0ABS2FPG8_9FIRM</name>
<protein>
    <submittedName>
        <fullName evidence="1">Uncharacterized protein</fullName>
    </submittedName>
</protein>
<comment type="caution">
    <text evidence="1">The sequence shown here is derived from an EMBL/GenBank/DDBJ whole genome shotgun (WGS) entry which is preliminary data.</text>
</comment>
<organism evidence="1 2">
    <name type="scientific">Faecalicoccus acidiformans</name>
    <dbReference type="NCBI Taxonomy" id="915173"/>
    <lineage>
        <taxon>Bacteria</taxon>
        <taxon>Bacillati</taxon>
        <taxon>Bacillota</taxon>
        <taxon>Erysipelotrichia</taxon>
        <taxon>Erysipelotrichales</taxon>
        <taxon>Erysipelotrichaceae</taxon>
        <taxon>Faecalicoccus</taxon>
    </lineage>
</organism>
<dbReference type="Proteomes" id="UP000775500">
    <property type="component" value="Unassembled WGS sequence"/>
</dbReference>
<proteinExistence type="predicted"/>
<dbReference type="EMBL" id="JACJLU010000006">
    <property type="protein sequence ID" value="MBM6831679.1"/>
    <property type="molecule type" value="Genomic_DNA"/>
</dbReference>
<evidence type="ECO:0000313" key="2">
    <source>
        <dbReference type="Proteomes" id="UP000775500"/>
    </source>
</evidence>
<gene>
    <name evidence="1" type="ORF">H5982_06095</name>
</gene>
<evidence type="ECO:0000313" key="1">
    <source>
        <dbReference type="EMBL" id="MBM6831679.1"/>
    </source>
</evidence>